<dbReference type="PANTHER" id="PTHR10381:SF70">
    <property type="entry name" value="ATP-DEPENDENT CLP PROTEASE PROTEOLYTIC SUBUNIT"/>
    <property type="match status" value="1"/>
</dbReference>
<feature type="region of interest" description="Disordered" evidence="7">
    <location>
        <begin position="257"/>
        <end position="288"/>
    </location>
</feature>
<keyword evidence="2" id="KW-0963">Cytoplasm</keyword>
<evidence type="ECO:0000313" key="9">
    <source>
        <dbReference type="Proteomes" id="UP000463051"/>
    </source>
</evidence>
<evidence type="ECO:0000256" key="7">
    <source>
        <dbReference type="SAM" id="MobiDB-lite"/>
    </source>
</evidence>
<dbReference type="GO" id="GO:0006515">
    <property type="term" value="P:protein quality control for misfolded or incompletely synthesized proteins"/>
    <property type="evidence" value="ECO:0007669"/>
    <property type="project" value="TreeGrafter"/>
</dbReference>
<accession>A0A7X2KZR5</accession>
<feature type="compositionally biased region" description="Pro residues" evidence="7">
    <location>
        <begin position="277"/>
        <end position="287"/>
    </location>
</feature>
<dbReference type="GO" id="GO:0004176">
    <property type="term" value="F:ATP-dependent peptidase activity"/>
    <property type="evidence" value="ECO:0007669"/>
    <property type="project" value="InterPro"/>
</dbReference>
<reference evidence="8 9" key="1">
    <citation type="submission" date="2019-11" db="EMBL/GenBank/DDBJ databases">
        <title>Paenibacillus monticola sp. nov., a novel PGPR strain isolated from mountain sample in China.</title>
        <authorList>
            <person name="Zhao Q."/>
            <person name="Li H.-P."/>
            <person name="Zhang J.-L."/>
        </authorList>
    </citation>
    <scope>NUCLEOTIDE SEQUENCE [LARGE SCALE GENOMIC DNA]</scope>
    <source>
        <strain evidence="8 9">LC-T2</strain>
    </source>
</reference>
<gene>
    <name evidence="8" type="ORF">GJB61_03080</name>
</gene>
<dbReference type="PANTHER" id="PTHR10381">
    <property type="entry name" value="ATP-DEPENDENT CLP PROTEASE PROTEOLYTIC SUBUNIT"/>
    <property type="match status" value="1"/>
</dbReference>
<keyword evidence="3" id="KW-0645">Protease</keyword>
<keyword evidence="5" id="KW-0720">Serine protease</keyword>
<evidence type="ECO:0000256" key="3">
    <source>
        <dbReference type="ARBA" id="ARBA00022670"/>
    </source>
</evidence>
<evidence type="ECO:0000256" key="5">
    <source>
        <dbReference type="ARBA" id="ARBA00022825"/>
    </source>
</evidence>
<dbReference type="AlphaFoldDB" id="A0A7X2KZR5"/>
<dbReference type="Proteomes" id="UP000463051">
    <property type="component" value="Unassembled WGS sequence"/>
</dbReference>
<dbReference type="InterPro" id="IPR001907">
    <property type="entry name" value="ClpP"/>
</dbReference>
<dbReference type="Pfam" id="PF00574">
    <property type="entry name" value="CLP_protease"/>
    <property type="match status" value="1"/>
</dbReference>
<evidence type="ECO:0000256" key="2">
    <source>
        <dbReference type="ARBA" id="ARBA00022490"/>
    </source>
</evidence>
<evidence type="ECO:0000256" key="1">
    <source>
        <dbReference type="ARBA" id="ARBA00007039"/>
    </source>
</evidence>
<dbReference type="CDD" id="cd07016">
    <property type="entry name" value="S14_ClpP_1"/>
    <property type="match status" value="1"/>
</dbReference>
<dbReference type="NCBIfam" id="NF045542">
    <property type="entry name" value="Clp_rel_HeadMat"/>
    <property type="match status" value="1"/>
</dbReference>
<keyword evidence="4" id="KW-0378">Hydrolase</keyword>
<dbReference type="EMBL" id="WJXB01000001">
    <property type="protein sequence ID" value="MRN51982.1"/>
    <property type="molecule type" value="Genomic_DNA"/>
</dbReference>
<dbReference type="SUPFAM" id="SSF52096">
    <property type="entry name" value="ClpP/crotonase"/>
    <property type="match status" value="1"/>
</dbReference>
<evidence type="ECO:0000256" key="6">
    <source>
        <dbReference type="RuleBase" id="RU003567"/>
    </source>
</evidence>
<comment type="caution">
    <text evidence="8">The sequence shown here is derived from an EMBL/GenBank/DDBJ whole genome shotgun (WGS) entry which is preliminary data.</text>
</comment>
<feature type="compositionally biased region" description="Polar residues" evidence="7">
    <location>
        <begin position="262"/>
        <end position="273"/>
    </location>
</feature>
<organism evidence="8 9">
    <name type="scientific">Paenibacillus monticola</name>
    <dbReference type="NCBI Taxonomy" id="2666075"/>
    <lineage>
        <taxon>Bacteria</taxon>
        <taxon>Bacillati</taxon>
        <taxon>Bacillota</taxon>
        <taxon>Bacilli</taxon>
        <taxon>Bacillales</taxon>
        <taxon>Paenibacillaceae</taxon>
        <taxon>Paenibacillus</taxon>
    </lineage>
</organism>
<keyword evidence="9" id="KW-1185">Reference proteome</keyword>
<dbReference type="GO" id="GO:0051117">
    <property type="term" value="F:ATPase binding"/>
    <property type="evidence" value="ECO:0007669"/>
    <property type="project" value="TreeGrafter"/>
</dbReference>
<proteinExistence type="inferred from homology"/>
<dbReference type="InterPro" id="IPR029045">
    <property type="entry name" value="ClpP/crotonase-like_dom_sf"/>
</dbReference>
<dbReference type="InterPro" id="IPR023562">
    <property type="entry name" value="ClpP/TepA"/>
</dbReference>
<comment type="similarity">
    <text evidence="1 6">Belongs to the peptidase S14 family.</text>
</comment>
<dbReference type="Gene3D" id="3.90.226.10">
    <property type="entry name" value="2-enoyl-CoA Hydratase, Chain A, domain 1"/>
    <property type="match status" value="1"/>
</dbReference>
<dbReference type="GO" id="GO:0004252">
    <property type="term" value="F:serine-type endopeptidase activity"/>
    <property type="evidence" value="ECO:0007669"/>
    <property type="project" value="InterPro"/>
</dbReference>
<dbReference type="PRINTS" id="PR00127">
    <property type="entry name" value="CLPPROTEASEP"/>
</dbReference>
<protein>
    <recommendedName>
        <fullName evidence="6">ATP-dependent Clp protease proteolytic subunit</fullName>
    </recommendedName>
</protein>
<evidence type="ECO:0000256" key="4">
    <source>
        <dbReference type="ARBA" id="ARBA00022801"/>
    </source>
</evidence>
<evidence type="ECO:0000313" key="8">
    <source>
        <dbReference type="EMBL" id="MRN51982.1"/>
    </source>
</evidence>
<sequence>MLMYCAANGKPGPVCQTSTIQTRDLMKEVIKKMAIPKLKFWNIVNSSEDEAELYVYGPIVNGDGWVYEYFGMEATDQVEFVRELNALGAKKNIAVYINSDGGDVYAAHTIHNVLKRNQAFVTVYIDGIAASAASVIAMAADKLIMPVNATLMIHDPLIGISGYYNAEDLADMKDLLDQVKNSIVAAYMSKSNLSDKEIAKLMTNETYMTGKQALEMGFADEVLYDKTVEVVNAGRYAIVNSLAVDTSKMKNNPFLKHEGEGTNMSGTPASPINSPVPTAPPAVPPVAAPQAAANPVPFVDAATVERERLKGIDAIAANIDSELVNDAKYTNPITAEQLAFKAMKEGKMLNVGLFNQAVAANQAAGTGGVHGQTLDQGGEKEYDLNNLKDVNAVFSTFAAASQSGRPQNLRRG</sequence>
<dbReference type="GO" id="GO:0009368">
    <property type="term" value="C:endopeptidase Clp complex"/>
    <property type="evidence" value="ECO:0007669"/>
    <property type="project" value="TreeGrafter"/>
</dbReference>
<name>A0A7X2KZR5_9BACL</name>